<dbReference type="CDD" id="cd00085">
    <property type="entry name" value="HNHc"/>
    <property type="match status" value="2"/>
</dbReference>
<dbReference type="Gene3D" id="3.90.75.20">
    <property type="match status" value="2"/>
</dbReference>
<accession>A0A0G4F6W7</accession>
<reference evidence="2" key="1">
    <citation type="submission" date="2014-11" db="EMBL/GenBank/DDBJ databases">
        <authorList>
            <person name="Otto D Thomas"/>
            <person name="Naeem Raeece"/>
        </authorList>
    </citation>
    <scope>NUCLEOTIDE SEQUENCE</scope>
</reference>
<dbReference type="PhylomeDB" id="A0A0G4F6W7"/>
<feature type="domain" description="HNH nuclease" evidence="1">
    <location>
        <begin position="10"/>
        <end position="69"/>
    </location>
</feature>
<dbReference type="AlphaFoldDB" id="A0A0G4F6W7"/>
<evidence type="ECO:0000259" key="1">
    <source>
        <dbReference type="SMART" id="SM00507"/>
    </source>
</evidence>
<dbReference type="SUPFAM" id="SSF54060">
    <property type="entry name" value="His-Me finger endonucleases"/>
    <property type="match status" value="2"/>
</dbReference>
<organism evidence="2">
    <name type="scientific">Chromera velia CCMP2878</name>
    <dbReference type="NCBI Taxonomy" id="1169474"/>
    <lineage>
        <taxon>Eukaryota</taxon>
        <taxon>Sar</taxon>
        <taxon>Alveolata</taxon>
        <taxon>Colpodellida</taxon>
        <taxon>Chromeraceae</taxon>
        <taxon>Chromera</taxon>
    </lineage>
</organism>
<dbReference type="InterPro" id="IPR044925">
    <property type="entry name" value="His-Me_finger_sf"/>
</dbReference>
<feature type="domain" description="HNH nuclease" evidence="1">
    <location>
        <begin position="217"/>
        <end position="275"/>
    </location>
</feature>
<protein>
    <recommendedName>
        <fullName evidence="1">HNH nuclease domain-containing protein</fullName>
    </recommendedName>
</protein>
<dbReference type="VEuPathDB" id="CryptoDB:Cvel_15435"/>
<dbReference type="SMART" id="SM00507">
    <property type="entry name" value="HNHc"/>
    <property type="match status" value="2"/>
</dbReference>
<sequence length="292" mass="33120">MSVNPKFGDVYRKKKVHTLIAETFHPEQKEEKQKSLHGTNLILHVDHIDGNKSNNASYNLQWLTPAEHGKKTANSLSRSRPPNTRTIHLIAKNHKTGEECAIPGIAACRKLLRIGHKRVVDALGGASVACPDGWELQRHPASIQPLKGEHFQTIYFALESEGSGRVSRTLSLERPNGEANVPWLDVSNLGRIRFPGTSVRITWGTVTSDRYRVVQFRRRDFRVHRLVAEAHRQSEKRALIDSGAKEEFLHVDHMDGDPRNNAVENLQWLTPSAHRKETWRRMKSKLKGGEPL</sequence>
<dbReference type="EMBL" id="CDMZ01000156">
    <property type="protein sequence ID" value="CEM07982.1"/>
    <property type="molecule type" value="Genomic_DNA"/>
</dbReference>
<gene>
    <name evidence="2" type="ORF">Cvel_15435</name>
</gene>
<evidence type="ECO:0000313" key="2">
    <source>
        <dbReference type="EMBL" id="CEM07982.1"/>
    </source>
</evidence>
<dbReference type="Pfam" id="PF13392">
    <property type="entry name" value="HNH_3"/>
    <property type="match status" value="2"/>
</dbReference>
<dbReference type="InterPro" id="IPR003615">
    <property type="entry name" value="HNH_nuc"/>
</dbReference>
<proteinExistence type="predicted"/>
<name>A0A0G4F6W7_9ALVE</name>